<feature type="compositionally biased region" description="Basic and acidic residues" evidence="1">
    <location>
        <begin position="20"/>
        <end position="29"/>
    </location>
</feature>
<protein>
    <submittedName>
        <fullName evidence="2">Uncharacterized protein</fullName>
    </submittedName>
</protein>
<name>A0ABN7AQA5_9HEMI</name>
<evidence type="ECO:0000313" key="3">
    <source>
        <dbReference type="Proteomes" id="UP001307889"/>
    </source>
</evidence>
<accession>A0ABN7AQA5</accession>
<organism evidence="2 3">
    <name type="scientific">Nesidiocoris tenuis</name>
    <dbReference type="NCBI Taxonomy" id="355587"/>
    <lineage>
        <taxon>Eukaryota</taxon>
        <taxon>Metazoa</taxon>
        <taxon>Ecdysozoa</taxon>
        <taxon>Arthropoda</taxon>
        <taxon>Hexapoda</taxon>
        <taxon>Insecta</taxon>
        <taxon>Pterygota</taxon>
        <taxon>Neoptera</taxon>
        <taxon>Paraneoptera</taxon>
        <taxon>Hemiptera</taxon>
        <taxon>Heteroptera</taxon>
        <taxon>Panheteroptera</taxon>
        <taxon>Cimicomorpha</taxon>
        <taxon>Miridae</taxon>
        <taxon>Dicyphina</taxon>
        <taxon>Nesidiocoris</taxon>
    </lineage>
</organism>
<reference evidence="2 3" key="1">
    <citation type="submission" date="2023-09" db="EMBL/GenBank/DDBJ databases">
        <title>Nesidiocoris tenuis whole genome shotgun sequence.</title>
        <authorList>
            <person name="Shibata T."/>
            <person name="Shimoda M."/>
            <person name="Kobayashi T."/>
            <person name="Uehara T."/>
        </authorList>
    </citation>
    <scope>NUCLEOTIDE SEQUENCE [LARGE SCALE GENOMIC DNA]</scope>
    <source>
        <strain evidence="2 3">Japan</strain>
    </source>
</reference>
<feature type="region of interest" description="Disordered" evidence="1">
    <location>
        <begin position="1"/>
        <end position="67"/>
    </location>
</feature>
<feature type="compositionally biased region" description="Polar residues" evidence="1">
    <location>
        <begin position="1"/>
        <end position="19"/>
    </location>
</feature>
<sequence>MNAAVTSPSVTVGTRTGTRSWERPGREEPAALTDFQHPHATAVLKRSDKPADGRVSGGSDFSIVPPH</sequence>
<dbReference type="Proteomes" id="UP001307889">
    <property type="component" value="Chromosome 4"/>
</dbReference>
<proteinExistence type="predicted"/>
<evidence type="ECO:0000313" key="2">
    <source>
        <dbReference type="EMBL" id="BES93619.1"/>
    </source>
</evidence>
<gene>
    <name evidence="2" type="ORF">NTJ_06428</name>
</gene>
<dbReference type="EMBL" id="AP028912">
    <property type="protein sequence ID" value="BES93619.1"/>
    <property type="molecule type" value="Genomic_DNA"/>
</dbReference>
<keyword evidence="3" id="KW-1185">Reference proteome</keyword>
<evidence type="ECO:0000256" key="1">
    <source>
        <dbReference type="SAM" id="MobiDB-lite"/>
    </source>
</evidence>